<dbReference type="RefSeq" id="WP_233698419.1">
    <property type="nucleotide sequence ID" value="NZ_JAJNBZ010000025.1"/>
</dbReference>
<protein>
    <recommendedName>
        <fullName evidence="3">DUF2283 domain-containing protein</fullName>
    </recommendedName>
</protein>
<accession>A0ABS8YPA4</accession>
<dbReference type="Proteomes" id="UP001199916">
    <property type="component" value="Unassembled WGS sequence"/>
</dbReference>
<reference evidence="1 2" key="1">
    <citation type="submission" date="2021-11" db="EMBL/GenBank/DDBJ databases">
        <title>Draft genome sequence of Paenibacillus profundus YoMME, a new Gram-positive bacteria with exoelectrogenic properties.</title>
        <authorList>
            <person name="Hubenova Y."/>
            <person name="Hubenova E."/>
            <person name="Manasiev Y."/>
            <person name="Peykov S."/>
            <person name="Mitov M."/>
        </authorList>
    </citation>
    <scope>NUCLEOTIDE SEQUENCE [LARGE SCALE GENOMIC DNA]</scope>
    <source>
        <strain evidence="1 2">YoMME</strain>
    </source>
</reference>
<evidence type="ECO:0008006" key="3">
    <source>
        <dbReference type="Google" id="ProtNLM"/>
    </source>
</evidence>
<evidence type="ECO:0000313" key="1">
    <source>
        <dbReference type="EMBL" id="MCE5172161.1"/>
    </source>
</evidence>
<keyword evidence="2" id="KW-1185">Reference proteome</keyword>
<sequence length="118" mass="13672">MNKEEAVQVDQSRLVHEWQQTLPRKLEQGDRATVLPDGANPQGLLIHIDTAGRQMYSFDFQCAYVDSREVDLQLLDVERDGLHVDERTQVIQELAQNYMRHIHECAQELHDVTHHGES</sequence>
<dbReference type="EMBL" id="JAJNBZ010000025">
    <property type="protein sequence ID" value="MCE5172161.1"/>
    <property type="molecule type" value="Genomic_DNA"/>
</dbReference>
<evidence type="ECO:0000313" key="2">
    <source>
        <dbReference type="Proteomes" id="UP001199916"/>
    </source>
</evidence>
<proteinExistence type="predicted"/>
<organism evidence="1 2">
    <name type="scientific">Paenibacillus profundus</name>
    <dbReference type="NCBI Taxonomy" id="1173085"/>
    <lineage>
        <taxon>Bacteria</taxon>
        <taxon>Bacillati</taxon>
        <taxon>Bacillota</taxon>
        <taxon>Bacilli</taxon>
        <taxon>Bacillales</taxon>
        <taxon>Paenibacillaceae</taxon>
        <taxon>Paenibacillus</taxon>
    </lineage>
</organism>
<name>A0ABS8YPA4_9BACL</name>
<gene>
    <name evidence="1" type="ORF">LQV63_23040</name>
</gene>
<comment type="caution">
    <text evidence="1">The sequence shown here is derived from an EMBL/GenBank/DDBJ whole genome shotgun (WGS) entry which is preliminary data.</text>
</comment>